<dbReference type="InterPro" id="IPR050572">
    <property type="entry name" value="Fe-S_Ferredoxin"/>
</dbReference>
<name>A0A9D1I138_9FIRM</name>
<evidence type="ECO:0000313" key="6">
    <source>
        <dbReference type="EMBL" id="HIU26239.1"/>
    </source>
</evidence>
<proteinExistence type="predicted"/>
<feature type="domain" description="4Fe-4S ferredoxin-type" evidence="5">
    <location>
        <begin position="5"/>
        <end position="34"/>
    </location>
</feature>
<keyword evidence="4" id="KW-0411">Iron-sulfur</keyword>
<evidence type="ECO:0000313" key="7">
    <source>
        <dbReference type="Proteomes" id="UP000824090"/>
    </source>
</evidence>
<dbReference type="Pfam" id="PF14697">
    <property type="entry name" value="Fer4_21"/>
    <property type="match status" value="1"/>
</dbReference>
<evidence type="ECO:0000256" key="4">
    <source>
        <dbReference type="ARBA" id="ARBA00023014"/>
    </source>
</evidence>
<dbReference type="Gene3D" id="3.30.70.3270">
    <property type="match status" value="1"/>
</dbReference>
<keyword evidence="1" id="KW-0004">4Fe-4S</keyword>
<feature type="domain" description="4Fe-4S ferredoxin-type" evidence="5">
    <location>
        <begin position="35"/>
        <end position="64"/>
    </location>
</feature>
<dbReference type="GO" id="GO:0046872">
    <property type="term" value="F:metal ion binding"/>
    <property type="evidence" value="ECO:0007669"/>
    <property type="project" value="UniProtKB-KW"/>
</dbReference>
<evidence type="ECO:0000256" key="2">
    <source>
        <dbReference type="ARBA" id="ARBA00022723"/>
    </source>
</evidence>
<evidence type="ECO:0000256" key="1">
    <source>
        <dbReference type="ARBA" id="ARBA00022485"/>
    </source>
</evidence>
<dbReference type="InterPro" id="IPR017900">
    <property type="entry name" value="4Fe4S_Fe_S_CS"/>
</dbReference>
<organism evidence="6 7">
    <name type="scientific">Candidatus Allocopromorpha excrementigallinarum</name>
    <dbReference type="NCBI Taxonomy" id="2840742"/>
    <lineage>
        <taxon>Bacteria</taxon>
        <taxon>Bacillati</taxon>
        <taxon>Bacillota</taxon>
        <taxon>Clostridia</taxon>
        <taxon>Eubacteriales</taxon>
        <taxon>Eubacteriaceae</taxon>
        <taxon>Eubacteriaceae incertae sedis</taxon>
        <taxon>Candidatus Allocopromorpha</taxon>
    </lineage>
</organism>
<evidence type="ECO:0000256" key="3">
    <source>
        <dbReference type="ARBA" id="ARBA00023004"/>
    </source>
</evidence>
<dbReference type="InterPro" id="IPR017896">
    <property type="entry name" value="4Fe4S_Fe-S-bd"/>
</dbReference>
<dbReference type="AlphaFoldDB" id="A0A9D1I138"/>
<reference evidence="6" key="2">
    <citation type="journal article" date="2021" name="PeerJ">
        <title>Extensive microbial diversity within the chicken gut microbiome revealed by metagenomics and culture.</title>
        <authorList>
            <person name="Gilroy R."/>
            <person name="Ravi A."/>
            <person name="Getino M."/>
            <person name="Pursley I."/>
            <person name="Horton D.L."/>
            <person name="Alikhan N.F."/>
            <person name="Baker D."/>
            <person name="Gharbi K."/>
            <person name="Hall N."/>
            <person name="Watson M."/>
            <person name="Adriaenssens E.M."/>
            <person name="Foster-Nyarko E."/>
            <person name="Jarju S."/>
            <person name="Secka A."/>
            <person name="Antonio M."/>
            <person name="Oren A."/>
            <person name="Chaudhuri R.R."/>
            <person name="La Ragione R."/>
            <person name="Hildebrand F."/>
            <person name="Pallen M.J."/>
        </authorList>
    </citation>
    <scope>NUCLEOTIDE SEQUENCE</scope>
    <source>
        <strain evidence="6">ChiHcec3-6078</strain>
    </source>
</reference>
<dbReference type="PROSITE" id="PS00198">
    <property type="entry name" value="4FE4S_FER_1"/>
    <property type="match status" value="2"/>
</dbReference>
<dbReference type="EMBL" id="DVMP01000132">
    <property type="protein sequence ID" value="HIU26239.1"/>
    <property type="molecule type" value="Genomic_DNA"/>
</dbReference>
<dbReference type="PANTHER" id="PTHR43687:SF1">
    <property type="entry name" value="FERREDOXIN III"/>
    <property type="match status" value="1"/>
</dbReference>
<reference evidence="6" key="1">
    <citation type="submission" date="2020-10" db="EMBL/GenBank/DDBJ databases">
        <authorList>
            <person name="Gilroy R."/>
        </authorList>
    </citation>
    <scope>NUCLEOTIDE SEQUENCE</scope>
    <source>
        <strain evidence="6">ChiHcec3-6078</strain>
    </source>
</reference>
<accession>A0A9D1I138</accession>
<dbReference type="Proteomes" id="UP000824090">
    <property type="component" value="Unassembled WGS sequence"/>
</dbReference>
<dbReference type="PROSITE" id="PS51379">
    <property type="entry name" value="4FE4S_FER_2"/>
    <property type="match status" value="2"/>
</dbReference>
<keyword evidence="3" id="KW-0408">Iron</keyword>
<comment type="caution">
    <text evidence="6">The sequence shown here is derived from an EMBL/GenBank/DDBJ whole genome shotgun (WGS) entry which is preliminary data.</text>
</comment>
<keyword evidence="2" id="KW-0479">Metal-binding</keyword>
<gene>
    <name evidence="6" type="ORF">IAC50_07090</name>
</gene>
<dbReference type="Gene3D" id="3.30.70.20">
    <property type="match status" value="1"/>
</dbReference>
<evidence type="ECO:0000259" key="5">
    <source>
        <dbReference type="PROSITE" id="PS51379"/>
    </source>
</evidence>
<dbReference type="SUPFAM" id="SSF54862">
    <property type="entry name" value="4Fe-4S ferredoxins"/>
    <property type="match status" value="1"/>
</dbReference>
<dbReference type="GO" id="GO:0051539">
    <property type="term" value="F:4 iron, 4 sulfur cluster binding"/>
    <property type="evidence" value="ECO:0007669"/>
    <property type="project" value="UniProtKB-KW"/>
</dbReference>
<protein>
    <submittedName>
        <fullName evidence="6">4Fe-4S dicluster domain-containing protein</fullName>
    </submittedName>
</protein>
<sequence>MLSKRYAQVNVKRCVSCGTCVKVCPKEAIEIKRGRHALVEAGSCVGCGRCERVCPACCIDIKVREATA</sequence>
<dbReference type="PANTHER" id="PTHR43687">
    <property type="entry name" value="ADENYLYLSULFATE REDUCTASE, BETA SUBUNIT"/>
    <property type="match status" value="1"/>
</dbReference>